<proteinExistence type="predicted"/>
<dbReference type="EMBL" id="CAACVG010012823">
    <property type="protein sequence ID" value="VEN60919.1"/>
    <property type="molecule type" value="Genomic_DNA"/>
</dbReference>
<dbReference type="OrthoDB" id="5876240at2759"/>
<evidence type="ECO:0000313" key="1">
    <source>
        <dbReference type="EMBL" id="VEN60919.1"/>
    </source>
</evidence>
<evidence type="ECO:0000313" key="2">
    <source>
        <dbReference type="Proteomes" id="UP000410492"/>
    </source>
</evidence>
<organism evidence="1 2">
    <name type="scientific">Callosobruchus maculatus</name>
    <name type="common">Southern cowpea weevil</name>
    <name type="synonym">Pulse bruchid</name>
    <dbReference type="NCBI Taxonomy" id="64391"/>
    <lineage>
        <taxon>Eukaryota</taxon>
        <taxon>Metazoa</taxon>
        <taxon>Ecdysozoa</taxon>
        <taxon>Arthropoda</taxon>
        <taxon>Hexapoda</taxon>
        <taxon>Insecta</taxon>
        <taxon>Pterygota</taxon>
        <taxon>Neoptera</taxon>
        <taxon>Endopterygota</taxon>
        <taxon>Coleoptera</taxon>
        <taxon>Polyphaga</taxon>
        <taxon>Cucujiformia</taxon>
        <taxon>Chrysomeloidea</taxon>
        <taxon>Chrysomelidae</taxon>
        <taxon>Bruchinae</taxon>
        <taxon>Bruchini</taxon>
        <taxon>Callosobruchus</taxon>
    </lineage>
</organism>
<sequence>MDYKDFFWIERVCEVPSVLSHVTNNDQFLQSFHEEYETPLLKFRFSGNIKKEPDDKDAPHVLMEKDGPRALTRKRCYGCYQRMKVEMSSKYASQYARKVSTYCNVCNLPMCFSCFQTEHIQLVKQLDEFGRLHFLDN</sequence>
<keyword evidence="2" id="KW-1185">Reference proteome</keyword>
<protein>
    <submittedName>
        <fullName evidence="1">Uncharacterized protein</fullName>
    </submittedName>
</protein>
<reference evidence="1 2" key="1">
    <citation type="submission" date="2019-01" db="EMBL/GenBank/DDBJ databases">
        <authorList>
            <person name="Sayadi A."/>
        </authorList>
    </citation>
    <scope>NUCLEOTIDE SEQUENCE [LARGE SCALE GENOMIC DNA]</scope>
</reference>
<accession>A0A653DLR1</accession>
<gene>
    <name evidence="1" type="ORF">CALMAC_LOCUS18466</name>
</gene>
<dbReference type="AlphaFoldDB" id="A0A653DLR1"/>
<dbReference type="Proteomes" id="UP000410492">
    <property type="component" value="Unassembled WGS sequence"/>
</dbReference>
<name>A0A653DLR1_CALMS</name>